<gene>
    <name evidence="5" type="ORF">BJX67DRAFT_384571</name>
</gene>
<evidence type="ECO:0000256" key="3">
    <source>
        <dbReference type="ARBA" id="ARBA00022840"/>
    </source>
</evidence>
<dbReference type="InterPro" id="IPR032678">
    <property type="entry name" value="tRNA-synt_1_cat_dom"/>
</dbReference>
<sequence>MDSCKQPHWEQPPAHPSSYLPPITVWNSLTRSKTSFIPLDPARRKVTWCACGPTVYDNAYLGHARNYMSTNILCCIMMDHFQFDVHFVMNITNVDDKIILRGRQQYLFAKYLEEHPTITRDVLYTAQLAYSFYIRENLPLIDHDTDPEHFLFQSELAYGIVLRGGALDPEGKPGDAEAKI</sequence>
<keyword evidence="3" id="KW-0067">ATP-binding</keyword>
<dbReference type="EMBL" id="JBFXLQ010000050">
    <property type="protein sequence ID" value="KAL2863569.1"/>
    <property type="molecule type" value="Genomic_DNA"/>
</dbReference>
<keyword evidence="6" id="KW-1185">Reference proteome</keyword>
<evidence type="ECO:0000256" key="1">
    <source>
        <dbReference type="ARBA" id="ARBA00022598"/>
    </source>
</evidence>
<organism evidence="5 6">
    <name type="scientific">Aspergillus lucknowensis</name>
    <dbReference type="NCBI Taxonomy" id="176173"/>
    <lineage>
        <taxon>Eukaryota</taxon>
        <taxon>Fungi</taxon>
        <taxon>Dikarya</taxon>
        <taxon>Ascomycota</taxon>
        <taxon>Pezizomycotina</taxon>
        <taxon>Eurotiomycetes</taxon>
        <taxon>Eurotiomycetidae</taxon>
        <taxon>Eurotiales</taxon>
        <taxon>Aspergillaceae</taxon>
        <taxon>Aspergillus</taxon>
        <taxon>Aspergillus subgen. Nidulantes</taxon>
    </lineage>
</organism>
<feature type="domain" description="tRNA synthetases class I catalytic" evidence="4">
    <location>
        <begin position="43"/>
        <end position="114"/>
    </location>
</feature>
<dbReference type="GO" id="GO:0004812">
    <property type="term" value="F:aminoacyl-tRNA ligase activity"/>
    <property type="evidence" value="ECO:0007669"/>
    <property type="project" value="UniProtKB-KW"/>
</dbReference>
<dbReference type="GeneID" id="98148757"/>
<keyword evidence="1" id="KW-0436">Ligase</keyword>
<dbReference type="Gene3D" id="3.40.50.620">
    <property type="entry name" value="HUPs"/>
    <property type="match status" value="1"/>
</dbReference>
<evidence type="ECO:0000259" key="4">
    <source>
        <dbReference type="Pfam" id="PF01406"/>
    </source>
</evidence>
<accession>A0ABR4LGA2</accession>
<dbReference type="RefSeq" id="XP_070882548.1">
    <property type="nucleotide sequence ID" value="XM_071033685.1"/>
</dbReference>
<dbReference type="PANTHER" id="PTHR10890:SF3">
    <property type="entry name" value="CYSTEINE--TRNA LIGASE, CYTOPLASMIC"/>
    <property type="match status" value="1"/>
</dbReference>
<dbReference type="Proteomes" id="UP001610432">
    <property type="component" value="Unassembled WGS sequence"/>
</dbReference>
<comment type="caution">
    <text evidence="5">The sequence shown here is derived from an EMBL/GenBank/DDBJ whole genome shotgun (WGS) entry which is preliminary data.</text>
</comment>
<dbReference type="InterPro" id="IPR024909">
    <property type="entry name" value="Cys-tRNA/MSH_ligase"/>
</dbReference>
<name>A0ABR4LGA2_9EURO</name>
<keyword evidence="2" id="KW-0547">Nucleotide-binding</keyword>
<proteinExistence type="predicted"/>
<dbReference type="SUPFAM" id="SSF52374">
    <property type="entry name" value="Nucleotidylyl transferase"/>
    <property type="match status" value="1"/>
</dbReference>
<dbReference type="Pfam" id="PF01406">
    <property type="entry name" value="tRNA-synt_1e"/>
    <property type="match status" value="1"/>
</dbReference>
<dbReference type="InterPro" id="IPR014729">
    <property type="entry name" value="Rossmann-like_a/b/a_fold"/>
</dbReference>
<reference evidence="5 6" key="1">
    <citation type="submission" date="2024-07" db="EMBL/GenBank/DDBJ databases">
        <title>Section-level genome sequencing and comparative genomics of Aspergillus sections Usti and Cavernicolus.</title>
        <authorList>
            <consortium name="Lawrence Berkeley National Laboratory"/>
            <person name="Nybo J.L."/>
            <person name="Vesth T.C."/>
            <person name="Theobald S."/>
            <person name="Frisvad J.C."/>
            <person name="Larsen T.O."/>
            <person name="Kjaerboelling I."/>
            <person name="Rothschild-Mancinelli K."/>
            <person name="Lyhne E.K."/>
            <person name="Kogle M.E."/>
            <person name="Barry K."/>
            <person name="Clum A."/>
            <person name="Na H."/>
            <person name="Ledsgaard L."/>
            <person name="Lin J."/>
            <person name="Lipzen A."/>
            <person name="Kuo A."/>
            <person name="Riley R."/>
            <person name="Mondo S."/>
            <person name="Labutti K."/>
            <person name="Haridas S."/>
            <person name="Pangalinan J."/>
            <person name="Salamov A.A."/>
            <person name="Simmons B.A."/>
            <person name="Magnuson J.K."/>
            <person name="Chen J."/>
            <person name="Drula E."/>
            <person name="Henrissat B."/>
            <person name="Wiebenga A."/>
            <person name="Lubbers R.J."/>
            <person name="Gomes A.C."/>
            <person name="Macurrencykelacurrency M.R."/>
            <person name="Stajich J."/>
            <person name="Grigoriev I.V."/>
            <person name="Mortensen U.H."/>
            <person name="De Vries R.P."/>
            <person name="Baker S.E."/>
            <person name="Andersen M.R."/>
        </authorList>
    </citation>
    <scope>NUCLEOTIDE SEQUENCE [LARGE SCALE GENOMIC DNA]</scope>
    <source>
        <strain evidence="5 6">CBS 449.75</strain>
    </source>
</reference>
<keyword evidence="5" id="KW-0030">Aminoacyl-tRNA synthetase</keyword>
<evidence type="ECO:0000313" key="6">
    <source>
        <dbReference type="Proteomes" id="UP001610432"/>
    </source>
</evidence>
<evidence type="ECO:0000256" key="2">
    <source>
        <dbReference type="ARBA" id="ARBA00022741"/>
    </source>
</evidence>
<protein>
    <submittedName>
        <fullName evidence="5">tRNA synthetases class I (C) catalytic domain-containing protein</fullName>
    </submittedName>
</protein>
<evidence type="ECO:0000313" key="5">
    <source>
        <dbReference type="EMBL" id="KAL2863569.1"/>
    </source>
</evidence>
<dbReference type="PANTHER" id="PTHR10890">
    <property type="entry name" value="CYSTEINYL-TRNA SYNTHETASE"/>
    <property type="match status" value="1"/>
</dbReference>